<dbReference type="InterPro" id="IPR002156">
    <property type="entry name" value="RNaseH_domain"/>
</dbReference>
<dbReference type="AlphaFoldDB" id="A0A6J0K5Y5"/>
<dbReference type="GeneID" id="108815213"/>
<reference evidence="3" key="2">
    <citation type="submission" date="2025-08" db="UniProtKB">
        <authorList>
            <consortium name="RefSeq"/>
        </authorList>
    </citation>
    <scope>IDENTIFICATION</scope>
    <source>
        <tissue evidence="3">Leaf</tissue>
    </source>
</reference>
<dbReference type="Pfam" id="PF13456">
    <property type="entry name" value="RVT_3"/>
    <property type="match status" value="1"/>
</dbReference>
<dbReference type="PANTHER" id="PTHR47074">
    <property type="entry name" value="BNAC02G40300D PROTEIN"/>
    <property type="match status" value="1"/>
</dbReference>
<keyword evidence="2" id="KW-1185">Reference proteome</keyword>
<name>A0A6J0K5Y5_RAPSA</name>
<dbReference type="GO" id="GO:0004523">
    <property type="term" value="F:RNA-DNA hybrid ribonuclease activity"/>
    <property type="evidence" value="ECO:0007669"/>
    <property type="project" value="InterPro"/>
</dbReference>
<dbReference type="GO" id="GO:0003676">
    <property type="term" value="F:nucleic acid binding"/>
    <property type="evidence" value="ECO:0007669"/>
    <property type="project" value="InterPro"/>
</dbReference>
<dbReference type="KEGG" id="rsz:108815213"/>
<dbReference type="SUPFAM" id="SSF53098">
    <property type="entry name" value="Ribonuclease H-like"/>
    <property type="match status" value="1"/>
</dbReference>
<dbReference type="PANTHER" id="PTHR47074:SF49">
    <property type="entry name" value="POLYNUCLEOTIDYL TRANSFERASE, RIBONUCLEASE H-LIKE SUPERFAMILY PROTEIN"/>
    <property type="match status" value="1"/>
</dbReference>
<dbReference type="Proteomes" id="UP000504610">
    <property type="component" value="Chromosome 7"/>
</dbReference>
<feature type="domain" description="RNase H type-1" evidence="1">
    <location>
        <begin position="90"/>
        <end position="208"/>
    </location>
</feature>
<evidence type="ECO:0000313" key="3">
    <source>
        <dbReference type="RefSeq" id="XP_018443362.2"/>
    </source>
</evidence>
<gene>
    <name evidence="3" type="primary">LOC108815213</name>
</gene>
<dbReference type="InterPro" id="IPR044730">
    <property type="entry name" value="RNase_H-like_dom_plant"/>
</dbReference>
<dbReference type="RefSeq" id="XP_018443362.2">
    <property type="nucleotide sequence ID" value="XM_018587860.2"/>
</dbReference>
<dbReference type="OrthoDB" id="997105at2759"/>
<dbReference type="InterPro" id="IPR052929">
    <property type="entry name" value="RNase_H-like_EbsB-rel"/>
</dbReference>
<proteinExistence type="predicted"/>
<evidence type="ECO:0000259" key="1">
    <source>
        <dbReference type="Pfam" id="PF13456"/>
    </source>
</evidence>
<reference evidence="2" key="1">
    <citation type="journal article" date="2019" name="Database">
        <title>The radish genome database (RadishGD): an integrated information resource for radish genomics.</title>
        <authorList>
            <person name="Yu H.J."/>
            <person name="Baek S."/>
            <person name="Lee Y.J."/>
            <person name="Cho A."/>
            <person name="Mun J.H."/>
        </authorList>
    </citation>
    <scope>NUCLEOTIDE SEQUENCE [LARGE SCALE GENOMIC DNA]</scope>
    <source>
        <strain evidence="2">cv. WK10039</strain>
    </source>
</reference>
<protein>
    <submittedName>
        <fullName evidence="3">Uncharacterized protein LOC108815213</fullName>
    </submittedName>
</protein>
<accession>A0A6J0K5Y5</accession>
<sequence>MGEGQEDTFSSPTGIESGTLAASIVWSLWISRNQLLFEKRKFTPEETILKAITNAREWMQVQTPPSPKVLKPLIRSEPNPSQADVHSIYTDATWNSSTRCAGLGWIVDYRDSSSQHAATSTFVSSPLMAETMAVLAAMTFARDHGIDTLSISSDFQTLINMLNRQERTLELYGVMSDIYFLCRSFILIKFIFIPRAANARADSVTKHALWTVNLD</sequence>
<dbReference type="InterPro" id="IPR036397">
    <property type="entry name" value="RNaseH_sf"/>
</dbReference>
<dbReference type="InterPro" id="IPR012337">
    <property type="entry name" value="RNaseH-like_sf"/>
</dbReference>
<evidence type="ECO:0000313" key="2">
    <source>
        <dbReference type="Proteomes" id="UP000504610"/>
    </source>
</evidence>
<dbReference type="Gene3D" id="3.30.420.10">
    <property type="entry name" value="Ribonuclease H-like superfamily/Ribonuclease H"/>
    <property type="match status" value="1"/>
</dbReference>
<dbReference type="CDD" id="cd06222">
    <property type="entry name" value="RNase_H_like"/>
    <property type="match status" value="1"/>
</dbReference>
<organism evidence="2 3">
    <name type="scientific">Raphanus sativus</name>
    <name type="common">Radish</name>
    <name type="synonym">Raphanus raphanistrum var. sativus</name>
    <dbReference type="NCBI Taxonomy" id="3726"/>
    <lineage>
        <taxon>Eukaryota</taxon>
        <taxon>Viridiplantae</taxon>
        <taxon>Streptophyta</taxon>
        <taxon>Embryophyta</taxon>
        <taxon>Tracheophyta</taxon>
        <taxon>Spermatophyta</taxon>
        <taxon>Magnoliopsida</taxon>
        <taxon>eudicotyledons</taxon>
        <taxon>Gunneridae</taxon>
        <taxon>Pentapetalae</taxon>
        <taxon>rosids</taxon>
        <taxon>malvids</taxon>
        <taxon>Brassicales</taxon>
        <taxon>Brassicaceae</taxon>
        <taxon>Brassiceae</taxon>
        <taxon>Raphanus</taxon>
    </lineage>
</organism>